<dbReference type="VEuPathDB" id="FungiDB:AAP_03629"/>
<evidence type="ECO:0000256" key="2">
    <source>
        <dbReference type="SAM" id="SignalP"/>
    </source>
</evidence>
<feature type="signal peptide" evidence="2">
    <location>
        <begin position="1"/>
        <end position="20"/>
    </location>
</feature>
<name>A0A167Y8L2_9EURO</name>
<evidence type="ECO:0000313" key="3">
    <source>
        <dbReference type="EMBL" id="KZZ90988.1"/>
    </source>
</evidence>
<dbReference type="OrthoDB" id="2342176at2759"/>
<feature type="compositionally biased region" description="Gly residues" evidence="1">
    <location>
        <begin position="258"/>
        <end position="268"/>
    </location>
</feature>
<keyword evidence="2" id="KW-0732">Signal</keyword>
<evidence type="ECO:0000313" key="4">
    <source>
        <dbReference type="Proteomes" id="UP000242877"/>
    </source>
</evidence>
<evidence type="ECO:0000256" key="1">
    <source>
        <dbReference type="SAM" id="MobiDB-lite"/>
    </source>
</evidence>
<accession>A0A167Y8L2</accession>
<dbReference type="AlphaFoldDB" id="A0A167Y8L2"/>
<feature type="compositionally biased region" description="Low complexity" evidence="1">
    <location>
        <begin position="323"/>
        <end position="345"/>
    </location>
</feature>
<comment type="caution">
    <text evidence="3">The sequence shown here is derived from an EMBL/GenBank/DDBJ whole genome shotgun (WGS) entry which is preliminary data.</text>
</comment>
<sequence>MQFSVATIAAYAALLSSASAHMIMKTPYPFGPGSLTKDPLHADGSDFPCKQRPGVYDPPSQENKYSIGEDITLSFTGSAVHGGGSCQISLTSDKKPDVNSKWKVIHSIEGGCPANTEGNLPDGTNEASQFKFQIPDSIKPGEYTLAWTWLNRVGNREFYMNCAPITVQGASKKRYMPLSAQKETSTPITKRDDLPEMFIANINGCMTKEGIDVRYPDPGSSVEFAGKPQRLMKVGETVCSPNPHGPGVLAGNGQTPIAGGGGGGGSSGGSSPSPSASPSPAGSPTPAESPAGTPAQSPTYTPVESPAGSPTPTSPGAGGIFAPTPDSGSGSSSTPAFTPASTPDSGSSAPSGSCTDGQFNCIGGTSFSQCANGQWSAVLQMANGMRCEPGTSTTLTMRAARAARRHAHAHLVQIGH</sequence>
<dbReference type="PANTHER" id="PTHR36182">
    <property type="entry name" value="PROTEIN, PUTATIVE (AFU_ORTHOLOGUE AFUA_6G10930)-RELATED"/>
    <property type="match status" value="1"/>
</dbReference>
<dbReference type="EMBL" id="AZGZ01000015">
    <property type="protein sequence ID" value="KZZ90988.1"/>
    <property type="molecule type" value="Genomic_DNA"/>
</dbReference>
<gene>
    <name evidence="3" type="ORF">AAP_03629</name>
</gene>
<reference evidence="3 4" key="1">
    <citation type="journal article" date="2016" name="Genome Biol. Evol.">
        <title>Divergent and convergent evolution of fungal pathogenicity.</title>
        <authorList>
            <person name="Shang Y."/>
            <person name="Xiao G."/>
            <person name="Zheng P."/>
            <person name="Cen K."/>
            <person name="Zhan S."/>
            <person name="Wang C."/>
        </authorList>
    </citation>
    <scope>NUCLEOTIDE SEQUENCE [LARGE SCALE GENOMIC DNA]</scope>
    <source>
        <strain evidence="3 4">ARSEF 7405</strain>
    </source>
</reference>
<dbReference type="PANTHER" id="PTHR36182:SF2">
    <property type="entry name" value="LYTIC POLYSACCHARIDE MONOOXYGENASE"/>
    <property type="match status" value="1"/>
</dbReference>
<protein>
    <submittedName>
        <fullName evidence="3">Chitin-binding, domain 3</fullName>
    </submittedName>
</protein>
<organism evidence="3 4">
    <name type="scientific">Ascosphaera apis ARSEF 7405</name>
    <dbReference type="NCBI Taxonomy" id="392613"/>
    <lineage>
        <taxon>Eukaryota</taxon>
        <taxon>Fungi</taxon>
        <taxon>Dikarya</taxon>
        <taxon>Ascomycota</taxon>
        <taxon>Pezizomycotina</taxon>
        <taxon>Eurotiomycetes</taxon>
        <taxon>Eurotiomycetidae</taxon>
        <taxon>Onygenales</taxon>
        <taxon>Ascosphaeraceae</taxon>
        <taxon>Ascosphaera</taxon>
    </lineage>
</organism>
<feature type="region of interest" description="Disordered" evidence="1">
    <location>
        <begin position="239"/>
        <end position="352"/>
    </location>
</feature>
<dbReference type="Gene3D" id="2.70.50.70">
    <property type="match status" value="1"/>
</dbReference>
<proteinExistence type="predicted"/>
<dbReference type="Proteomes" id="UP000242877">
    <property type="component" value="Unassembled WGS sequence"/>
</dbReference>
<keyword evidence="4" id="KW-1185">Reference proteome</keyword>
<feature type="chain" id="PRO_5007894641" evidence="2">
    <location>
        <begin position="21"/>
        <end position="416"/>
    </location>
</feature>
<feature type="compositionally biased region" description="Low complexity" evidence="1">
    <location>
        <begin position="305"/>
        <end position="315"/>
    </location>
</feature>